<evidence type="ECO:0000313" key="3">
    <source>
        <dbReference type="Proteomes" id="UP000799118"/>
    </source>
</evidence>
<feature type="compositionally biased region" description="Low complexity" evidence="1">
    <location>
        <begin position="234"/>
        <end position="246"/>
    </location>
</feature>
<accession>A0A6A4IA00</accession>
<dbReference type="EMBL" id="ML769408">
    <property type="protein sequence ID" value="KAE9405525.1"/>
    <property type="molecule type" value="Genomic_DNA"/>
</dbReference>
<feature type="region of interest" description="Disordered" evidence="1">
    <location>
        <begin position="35"/>
        <end position="70"/>
    </location>
</feature>
<dbReference type="OrthoDB" id="2507336at2759"/>
<gene>
    <name evidence="2" type="ORF">BT96DRAFT_326862</name>
</gene>
<feature type="compositionally biased region" description="Low complexity" evidence="1">
    <location>
        <begin position="262"/>
        <end position="291"/>
    </location>
</feature>
<sequence length="347" mass="36815">MSELNAWLGRDVADRHNEMTAVVHRLEELRASLNELQNRPYARRAGDAGVPVGGPRDEESVSSSEGSPEQQQFFIPGMQPGMQPSATGQPVIPGSGYPPGFVPQPGVFIPPHEPPVVPYSPYQQDFRPVIPPGAGPMPPFGTSAPVIPIDQYGPRMPEPVIPGMPFGMAPTQPFIPPDHTILRVPGSPPSSSSDGDSRSGSPSSGRTGRPPRSRRSSRSSRSPTPVPMPPPVPVVVSGSRRSPSVVYVHSDYPPGSRPPEQFQPSQVSQGGQPQGGPTIINIPGQQQQQPHLMPGGIVPPGMIPGGAPVLMPGGQYAGTQPNVVVMPSRSRSPVFFSFKEVKVKVKV</sequence>
<keyword evidence="3" id="KW-1185">Reference proteome</keyword>
<name>A0A6A4IA00_9AGAR</name>
<organism evidence="2 3">
    <name type="scientific">Gymnopus androsaceus JB14</name>
    <dbReference type="NCBI Taxonomy" id="1447944"/>
    <lineage>
        <taxon>Eukaryota</taxon>
        <taxon>Fungi</taxon>
        <taxon>Dikarya</taxon>
        <taxon>Basidiomycota</taxon>
        <taxon>Agaricomycotina</taxon>
        <taxon>Agaricomycetes</taxon>
        <taxon>Agaricomycetidae</taxon>
        <taxon>Agaricales</taxon>
        <taxon>Marasmiineae</taxon>
        <taxon>Omphalotaceae</taxon>
        <taxon>Gymnopus</taxon>
    </lineage>
</organism>
<feature type="compositionally biased region" description="Low complexity" evidence="1">
    <location>
        <begin position="183"/>
        <end position="208"/>
    </location>
</feature>
<feature type="compositionally biased region" description="Low complexity" evidence="1">
    <location>
        <begin position="61"/>
        <end position="70"/>
    </location>
</feature>
<feature type="compositionally biased region" description="Basic residues" evidence="1">
    <location>
        <begin position="209"/>
        <end position="218"/>
    </location>
</feature>
<reference evidence="2" key="1">
    <citation type="journal article" date="2019" name="Environ. Microbiol.">
        <title>Fungal ecological strategies reflected in gene transcription - a case study of two litter decomposers.</title>
        <authorList>
            <person name="Barbi F."/>
            <person name="Kohler A."/>
            <person name="Barry K."/>
            <person name="Baskaran P."/>
            <person name="Daum C."/>
            <person name="Fauchery L."/>
            <person name="Ihrmark K."/>
            <person name="Kuo A."/>
            <person name="LaButti K."/>
            <person name="Lipzen A."/>
            <person name="Morin E."/>
            <person name="Grigoriev I.V."/>
            <person name="Henrissat B."/>
            <person name="Lindahl B."/>
            <person name="Martin F."/>
        </authorList>
    </citation>
    <scope>NUCLEOTIDE SEQUENCE</scope>
    <source>
        <strain evidence="2">JB14</strain>
    </source>
</reference>
<evidence type="ECO:0000256" key="1">
    <source>
        <dbReference type="SAM" id="MobiDB-lite"/>
    </source>
</evidence>
<feature type="compositionally biased region" description="Pro residues" evidence="1">
    <location>
        <begin position="224"/>
        <end position="233"/>
    </location>
</feature>
<evidence type="ECO:0000313" key="2">
    <source>
        <dbReference type="EMBL" id="KAE9405525.1"/>
    </source>
</evidence>
<protein>
    <submittedName>
        <fullName evidence="2">Uncharacterized protein</fullName>
    </submittedName>
</protein>
<dbReference type="AlphaFoldDB" id="A0A6A4IA00"/>
<feature type="region of interest" description="Disordered" evidence="1">
    <location>
        <begin position="167"/>
        <end position="291"/>
    </location>
</feature>
<proteinExistence type="predicted"/>
<dbReference type="Proteomes" id="UP000799118">
    <property type="component" value="Unassembled WGS sequence"/>
</dbReference>